<keyword evidence="2" id="KW-1185">Reference proteome</keyword>
<gene>
    <name evidence="1" type="ORF">CF651_23475</name>
</gene>
<evidence type="ECO:0008006" key="3">
    <source>
        <dbReference type="Google" id="ProtNLM"/>
    </source>
</evidence>
<accession>A0A229UKP9</accession>
<dbReference type="RefSeq" id="WP_094017319.1">
    <property type="nucleotide sequence ID" value="NZ_NMQW01000037.1"/>
</dbReference>
<protein>
    <recommendedName>
        <fullName evidence="3">Butirosin biosynthesis protein H N-terminal domain-containing protein</fullName>
    </recommendedName>
</protein>
<organism evidence="1 2">
    <name type="scientific">Paenibacillus rigui</name>
    <dbReference type="NCBI Taxonomy" id="554312"/>
    <lineage>
        <taxon>Bacteria</taxon>
        <taxon>Bacillati</taxon>
        <taxon>Bacillota</taxon>
        <taxon>Bacilli</taxon>
        <taxon>Bacillales</taxon>
        <taxon>Paenibacillaceae</taxon>
        <taxon>Paenibacillus</taxon>
    </lineage>
</organism>
<dbReference type="OrthoDB" id="2624539at2"/>
<sequence length="344" mass="40124">MLTDSRVVSLPLEVPIIDVHSFHAFSQAILLTQREKSLPWIVSNYIHIFGVPQFDKGNFIHLTTSSLFNSLPYSFVSKLHTDQLHSWFPDCIEFFIDCLNKGQYLAIALDEYYIPGMNSYEKFHLTHHILVHGYDRDQRVFKIAGFFAKPPVFNVDQSLSFDLFQEALNHAGPVPQRVSQTLEIIQFPYHALNVPAVEFDISLITRSLEEHLLSKPLTEVNPKRIDYWFGLRAYDLLILFLELEREQGKPIIHMKALQTLMNHKKMMIERVVYLFKTNCLTDTRYISMAETLLRKTMIVHQLCVKQRIAQDASNIARAIHCIEELKTYEKQFLEGLLDELRRVN</sequence>
<evidence type="ECO:0000313" key="2">
    <source>
        <dbReference type="Proteomes" id="UP000215509"/>
    </source>
</evidence>
<dbReference type="Proteomes" id="UP000215509">
    <property type="component" value="Unassembled WGS sequence"/>
</dbReference>
<evidence type="ECO:0000313" key="1">
    <source>
        <dbReference type="EMBL" id="OXM83875.1"/>
    </source>
</evidence>
<proteinExistence type="predicted"/>
<comment type="caution">
    <text evidence="1">The sequence shown here is derived from an EMBL/GenBank/DDBJ whole genome shotgun (WGS) entry which is preliminary data.</text>
</comment>
<name>A0A229UKP9_9BACL</name>
<reference evidence="1 2" key="1">
    <citation type="submission" date="2017-07" db="EMBL/GenBank/DDBJ databases">
        <title>Genome sequencing and assembly of Paenibacillus rigui.</title>
        <authorList>
            <person name="Mayilraj S."/>
        </authorList>
    </citation>
    <scope>NUCLEOTIDE SEQUENCE [LARGE SCALE GENOMIC DNA]</scope>
    <source>
        <strain evidence="1 2">JCM 16352</strain>
    </source>
</reference>
<dbReference type="AlphaFoldDB" id="A0A229UKP9"/>
<dbReference type="EMBL" id="NMQW01000037">
    <property type="protein sequence ID" value="OXM83875.1"/>
    <property type="molecule type" value="Genomic_DNA"/>
</dbReference>